<evidence type="ECO:0000313" key="2">
    <source>
        <dbReference type="EMBL" id="QEI08686.1"/>
    </source>
</evidence>
<dbReference type="InterPro" id="IPR023631">
    <property type="entry name" value="Amidase_dom"/>
</dbReference>
<accession>A0A5C0B498</accession>
<evidence type="ECO:0000313" key="3">
    <source>
        <dbReference type="Proteomes" id="UP000325161"/>
    </source>
</evidence>
<reference evidence="2 3" key="1">
    <citation type="submission" date="2019-08" db="EMBL/GenBank/DDBJ databases">
        <title>Amphibian skin-associated Pigmentiphaga: genome sequence and occurrence across geography and hosts.</title>
        <authorList>
            <person name="Bletz M.C."/>
            <person name="Bunk B."/>
            <person name="Sproeer C."/>
            <person name="Biwer P."/>
            <person name="Reiter S."/>
            <person name="Rabemananjara F.C.E."/>
            <person name="Schulz S."/>
            <person name="Overmann J."/>
            <person name="Vences M."/>
        </authorList>
    </citation>
    <scope>NUCLEOTIDE SEQUENCE [LARGE SCALE GENOMIC DNA]</scope>
    <source>
        <strain evidence="2 3">Mada1488</strain>
    </source>
</reference>
<dbReference type="Proteomes" id="UP000325161">
    <property type="component" value="Chromosome"/>
</dbReference>
<evidence type="ECO:0000259" key="1">
    <source>
        <dbReference type="Pfam" id="PF01425"/>
    </source>
</evidence>
<dbReference type="NCBIfam" id="NF005686">
    <property type="entry name" value="PRK07486.1"/>
    <property type="match status" value="1"/>
</dbReference>
<dbReference type="KEGG" id="pacr:FXN63_24690"/>
<keyword evidence="3" id="KW-1185">Reference proteome</keyword>
<dbReference type="Pfam" id="PF01425">
    <property type="entry name" value="Amidase"/>
    <property type="match status" value="1"/>
</dbReference>
<name>A0A5C0B498_9BURK</name>
<dbReference type="GO" id="GO:0003824">
    <property type="term" value="F:catalytic activity"/>
    <property type="evidence" value="ECO:0007669"/>
    <property type="project" value="InterPro"/>
</dbReference>
<dbReference type="EMBL" id="CP043046">
    <property type="protein sequence ID" value="QEI08686.1"/>
    <property type="molecule type" value="Genomic_DNA"/>
</dbReference>
<dbReference type="InterPro" id="IPR000120">
    <property type="entry name" value="Amidase"/>
</dbReference>
<dbReference type="PANTHER" id="PTHR11895">
    <property type="entry name" value="TRANSAMIDASE"/>
    <property type="match status" value="1"/>
</dbReference>
<dbReference type="SUPFAM" id="SSF75304">
    <property type="entry name" value="Amidase signature (AS) enzymes"/>
    <property type="match status" value="1"/>
</dbReference>
<sequence length="483" mass="51902">MSVPDTQLVNADAVTLSGWIHGRNVSCRDVMQAFLGHIDRVNPAVNAIVARRDPDELLREAEASDAALARGDSIGWMHGFPQAPKDLAAVRGMVTSQGAAFLAQDVPADDAIGIARMREAGSIFIGRTNTPEFGLGSQSYNPVYGTTGNAYDPSLTGGGSSGGAAVALALRMLPVADGSDMMGSLRNPAAFNNVFGFRPTFGLVPSASPERFLSQLSTDGPMARTVPDLAMLLSVQAGRDARAPFSLDSDPAQFTQELSADCAGKRIGWLGDLDGHLATEPGVLDLCRTGLNAFSDIGCHIEDASLGFSADRLWDSWVTLRHFLVAGRLGGFYNDPVKRAQLKPEAIWEIENGFALTGKDVYAASTERSAWYAHLMALFERYDYLVLPSAQVFAFDAKQHWPTEIAGRQMDTYHRWMEVVIPAALGGIPAISVPVGFDPQGRAMGMQILAKPRDDLALLQLAYAYDLATEWVKKKVPAVLSDA</sequence>
<dbReference type="Gene3D" id="3.90.1300.10">
    <property type="entry name" value="Amidase signature (AS) domain"/>
    <property type="match status" value="1"/>
</dbReference>
<proteinExistence type="predicted"/>
<protein>
    <submittedName>
        <fullName evidence="2">Amidase</fullName>
    </submittedName>
</protein>
<dbReference type="PANTHER" id="PTHR11895:SF76">
    <property type="entry name" value="INDOLEACETAMIDE HYDROLASE"/>
    <property type="match status" value="1"/>
</dbReference>
<dbReference type="RefSeq" id="WP_148818157.1">
    <property type="nucleotide sequence ID" value="NZ_CP043046.1"/>
</dbReference>
<gene>
    <name evidence="2" type="ORF">FXN63_24690</name>
</gene>
<feature type="domain" description="Amidase" evidence="1">
    <location>
        <begin position="29"/>
        <end position="459"/>
    </location>
</feature>
<dbReference type="OrthoDB" id="8576090at2"/>
<dbReference type="AlphaFoldDB" id="A0A5C0B498"/>
<organism evidence="2 3">
    <name type="scientific">Pigmentiphaga aceris</name>
    <dbReference type="NCBI Taxonomy" id="1940612"/>
    <lineage>
        <taxon>Bacteria</taxon>
        <taxon>Pseudomonadati</taxon>
        <taxon>Pseudomonadota</taxon>
        <taxon>Betaproteobacteria</taxon>
        <taxon>Burkholderiales</taxon>
        <taxon>Alcaligenaceae</taxon>
        <taxon>Pigmentiphaga</taxon>
    </lineage>
</organism>
<dbReference type="InterPro" id="IPR036928">
    <property type="entry name" value="AS_sf"/>
</dbReference>